<protein>
    <recommendedName>
        <fullName evidence="2">Lipocalin-like domain-containing protein</fullName>
    </recommendedName>
</protein>
<keyword evidence="4" id="KW-1185">Reference proteome</keyword>
<evidence type="ECO:0000259" key="2">
    <source>
        <dbReference type="Pfam" id="PF13648"/>
    </source>
</evidence>
<evidence type="ECO:0000313" key="3">
    <source>
        <dbReference type="EMBL" id="KGO91462.1"/>
    </source>
</evidence>
<dbReference type="eggNOG" id="ENOG502ZYAP">
    <property type="taxonomic scope" value="Bacteria"/>
</dbReference>
<comment type="caution">
    <text evidence="3">The sequence shown here is derived from an EMBL/GenBank/DDBJ whole genome shotgun (WGS) entry which is preliminary data.</text>
</comment>
<proteinExistence type="predicted"/>
<sequence length="135" mass="14814">MKKLLLGLGFALFCLVSCGDDDAAPAVNLENINKKWYAVSYKIAGQTIPYDGNLACGKDYLEFLANGTARDVDYYDCQEDPDILTGVYSAANETLITTIDDETITYTILKLNSGTLEIEDKSVTPNITYVYTSTP</sequence>
<name>A0A0A2MFI5_9FLAO</name>
<dbReference type="OrthoDB" id="1369845at2"/>
<dbReference type="Proteomes" id="UP000030111">
    <property type="component" value="Unassembled WGS sequence"/>
</dbReference>
<feature type="domain" description="Lipocalin-like" evidence="2">
    <location>
        <begin position="32"/>
        <end position="118"/>
    </location>
</feature>
<dbReference type="InterPro" id="IPR024311">
    <property type="entry name" value="Lipocalin-like"/>
</dbReference>
<reference evidence="3 4" key="1">
    <citation type="submission" date="2013-09" db="EMBL/GenBank/DDBJ databases">
        <authorList>
            <person name="Zeng Z."/>
            <person name="Chen C."/>
        </authorList>
    </citation>
    <scope>NUCLEOTIDE SEQUENCE [LARGE SCALE GENOMIC DNA]</scope>
    <source>
        <strain evidence="3 4">WB 4.1-42</strain>
    </source>
</reference>
<organism evidence="3 4">
    <name type="scientific">Flavobacterium subsaxonicum WB 4.1-42 = DSM 21790</name>
    <dbReference type="NCBI Taxonomy" id="1121898"/>
    <lineage>
        <taxon>Bacteria</taxon>
        <taxon>Pseudomonadati</taxon>
        <taxon>Bacteroidota</taxon>
        <taxon>Flavobacteriia</taxon>
        <taxon>Flavobacteriales</taxon>
        <taxon>Flavobacteriaceae</taxon>
        <taxon>Flavobacterium</taxon>
    </lineage>
</organism>
<keyword evidence="1" id="KW-0732">Signal</keyword>
<dbReference type="Pfam" id="PF13648">
    <property type="entry name" value="Lipocalin_4"/>
    <property type="match status" value="1"/>
</dbReference>
<feature type="signal peptide" evidence="1">
    <location>
        <begin position="1"/>
        <end position="23"/>
    </location>
</feature>
<gene>
    <name evidence="3" type="ORF">Q766_17940</name>
</gene>
<dbReference type="AlphaFoldDB" id="A0A0A2MFI5"/>
<accession>A0A0A2MFI5</accession>
<evidence type="ECO:0000313" key="4">
    <source>
        <dbReference type="Proteomes" id="UP000030111"/>
    </source>
</evidence>
<dbReference type="EMBL" id="JRLY01000019">
    <property type="protein sequence ID" value="KGO91462.1"/>
    <property type="molecule type" value="Genomic_DNA"/>
</dbReference>
<dbReference type="STRING" id="1121898.GCA_000422725_03887"/>
<dbReference type="RefSeq" id="WP_026989968.1">
    <property type="nucleotide sequence ID" value="NZ_AUGP01000004.1"/>
</dbReference>
<evidence type="ECO:0000256" key="1">
    <source>
        <dbReference type="SAM" id="SignalP"/>
    </source>
</evidence>
<feature type="chain" id="PRO_5001992113" description="Lipocalin-like domain-containing protein" evidence="1">
    <location>
        <begin position="24"/>
        <end position="135"/>
    </location>
</feature>